<evidence type="ECO:0000256" key="5">
    <source>
        <dbReference type="ARBA" id="ARBA00022475"/>
    </source>
</evidence>
<feature type="transmembrane region" description="Helical" evidence="12">
    <location>
        <begin position="40"/>
        <end position="58"/>
    </location>
</feature>
<dbReference type="EC" id="3.6.1.27" evidence="3 12"/>
<feature type="transmembrane region" description="Helical" evidence="12">
    <location>
        <begin position="193"/>
        <end position="213"/>
    </location>
</feature>
<evidence type="ECO:0000256" key="10">
    <source>
        <dbReference type="ARBA" id="ARBA00032707"/>
    </source>
</evidence>
<comment type="subcellular location">
    <subcellularLocation>
        <location evidence="1 12">Cell membrane</location>
        <topology evidence="1 12">Multi-pass membrane protein</topology>
    </subcellularLocation>
</comment>
<comment type="catalytic activity">
    <reaction evidence="11 12">
        <text>di-trans,octa-cis-undecaprenyl diphosphate + H2O = di-trans,octa-cis-undecaprenyl phosphate + phosphate + H(+)</text>
        <dbReference type="Rhea" id="RHEA:28094"/>
        <dbReference type="ChEBI" id="CHEBI:15377"/>
        <dbReference type="ChEBI" id="CHEBI:15378"/>
        <dbReference type="ChEBI" id="CHEBI:43474"/>
        <dbReference type="ChEBI" id="CHEBI:58405"/>
        <dbReference type="ChEBI" id="CHEBI:60392"/>
        <dbReference type="EC" id="3.6.1.27"/>
    </reaction>
</comment>
<dbReference type="Proteomes" id="UP000762703">
    <property type="component" value="Unassembled WGS sequence"/>
</dbReference>
<evidence type="ECO:0000256" key="6">
    <source>
        <dbReference type="ARBA" id="ARBA00022692"/>
    </source>
</evidence>
<evidence type="ECO:0000256" key="2">
    <source>
        <dbReference type="ARBA" id="ARBA00010621"/>
    </source>
</evidence>
<comment type="function">
    <text evidence="12">Catalyzes the dephosphorylation of undecaprenyl diphosphate (UPP).</text>
</comment>
<keyword evidence="6 12" id="KW-0812">Transmembrane</keyword>
<feature type="transmembrane region" description="Helical" evidence="12">
    <location>
        <begin position="7"/>
        <end position="34"/>
    </location>
</feature>
<evidence type="ECO:0000313" key="14">
    <source>
        <dbReference type="Proteomes" id="UP000762703"/>
    </source>
</evidence>
<feature type="transmembrane region" description="Helical" evidence="12">
    <location>
        <begin position="117"/>
        <end position="140"/>
    </location>
</feature>
<reference evidence="13" key="1">
    <citation type="submission" date="2019-04" db="EMBL/GenBank/DDBJ databases">
        <title>Evolution of Biomass-Degrading Anaerobic Consortia Revealed by Metagenomics.</title>
        <authorList>
            <person name="Peng X."/>
        </authorList>
    </citation>
    <scope>NUCLEOTIDE SEQUENCE</scope>
    <source>
        <strain evidence="13">SIG12</strain>
    </source>
</reference>
<dbReference type="Pfam" id="PF02673">
    <property type="entry name" value="BacA"/>
    <property type="match status" value="1"/>
</dbReference>
<dbReference type="HAMAP" id="MF_01006">
    <property type="entry name" value="Undec_diphosphatase"/>
    <property type="match status" value="1"/>
</dbReference>
<dbReference type="GO" id="GO:0005886">
    <property type="term" value="C:plasma membrane"/>
    <property type="evidence" value="ECO:0007669"/>
    <property type="project" value="UniProtKB-SubCell"/>
</dbReference>
<feature type="transmembrane region" description="Helical" evidence="12">
    <location>
        <begin position="225"/>
        <end position="245"/>
    </location>
</feature>
<evidence type="ECO:0000256" key="7">
    <source>
        <dbReference type="ARBA" id="ARBA00022801"/>
    </source>
</evidence>
<protein>
    <recommendedName>
        <fullName evidence="4 12">Undecaprenyl-diphosphatase</fullName>
        <ecNumber evidence="3 12">3.6.1.27</ecNumber>
    </recommendedName>
    <alternativeName>
        <fullName evidence="10 12">Undecaprenyl pyrophosphate phosphatase</fullName>
    </alternativeName>
</protein>
<evidence type="ECO:0000256" key="9">
    <source>
        <dbReference type="ARBA" id="ARBA00023136"/>
    </source>
</evidence>
<evidence type="ECO:0000256" key="4">
    <source>
        <dbReference type="ARBA" id="ARBA00021581"/>
    </source>
</evidence>
<evidence type="ECO:0000256" key="3">
    <source>
        <dbReference type="ARBA" id="ARBA00012374"/>
    </source>
</evidence>
<keyword evidence="9 12" id="KW-0472">Membrane</keyword>
<dbReference type="RefSeq" id="WP_303737568.1">
    <property type="nucleotide sequence ID" value="NZ_SUTE01000077.1"/>
</dbReference>
<evidence type="ECO:0000313" key="13">
    <source>
        <dbReference type="EMBL" id="MBE6505918.1"/>
    </source>
</evidence>
<dbReference type="InterPro" id="IPR003824">
    <property type="entry name" value="UppP"/>
</dbReference>
<proteinExistence type="inferred from homology"/>
<dbReference type="AlphaFoldDB" id="A0A8T3VD86"/>
<name>A0A8T3VD86_9EURY</name>
<evidence type="ECO:0000256" key="8">
    <source>
        <dbReference type="ARBA" id="ARBA00022989"/>
    </source>
</evidence>
<keyword evidence="5 12" id="KW-1003">Cell membrane</keyword>
<evidence type="ECO:0000256" key="1">
    <source>
        <dbReference type="ARBA" id="ARBA00004651"/>
    </source>
</evidence>
<feature type="transmembrane region" description="Helical" evidence="12">
    <location>
        <begin position="257"/>
        <end position="276"/>
    </location>
</feature>
<dbReference type="NCBIfam" id="TIGR00753">
    <property type="entry name" value="undec_PP_bacA"/>
    <property type="match status" value="1"/>
</dbReference>
<evidence type="ECO:0000256" key="12">
    <source>
        <dbReference type="HAMAP-Rule" id="MF_01006"/>
    </source>
</evidence>
<comment type="caution">
    <text evidence="13">The sequence shown here is derived from an EMBL/GenBank/DDBJ whole genome shotgun (WGS) entry which is preliminary data.</text>
</comment>
<dbReference type="PANTHER" id="PTHR30622:SF4">
    <property type="entry name" value="UNDECAPRENYL-DIPHOSPHATASE"/>
    <property type="match status" value="1"/>
</dbReference>
<organism evidence="13 14">
    <name type="scientific">Methanobrevibacter millerae</name>
    <dbReference type="NCBI Taxonomy" id="230361"/>
    <lineage>
        <taxon>Archaea</taxon>
        <taxon>Methanobacteriati</taxon>
        <taxon>Methanobacteriota</taxon>
        <taxon>Methanomada group</taxon>
        <taxon>Methanobacteria</taxon>
        <taxon>Methanobacteriales</taxon>
        <taxon>Methanobacteriaceae</taxon>
        <taxon>Methanobrevibacter</taxon>
    </lineage>
</organism>
<accession>A0A8T3VD86</accession>
<dbReference type="EMBL" id="SUTE01000077">
    <property type="protein sequence ID" value="MBE6505918.1"/>
    <property type="molecule type" value="Genomic_DNA"/>
</dbReference>
<feature type="transmembrane region" description="Helical" evidence="12">
    <location>
        <begin position="93"/>
        <end position="111"/>
    </location>
</feature>
<comment type="similarity">
    <text evidence="2 12">Belongs to the UppP family.</text>
</comment>
<keyword evidence="7 12" id="KW-0378">Hydrolase</keyword>
<evidence type="ECO:0000256" key="11">
    <source>
        <dbReference type="ARBA" id="ARBA00047594"/>
    </source>
</evidence>
<gene>
    <name evidence="12 13" type="primary">uppP</name>
    <name evidence="13" type="ORF">E7Z73_09350</name>
</gene>
<dbReference type="GO" id="GO:0050380">
    <property type="term" value="F:undecaprenyl-diphosphatase activity"/>
    <property type="evidence" value="ECO:0007669"/>
    <property type="project" value="UniProtKB-UniRule"/>
</dbReference>
<sequence>MDIFQGIIIGIVQGLTEFLPVSSSAHLIFIQNILGVESSLAFDTFLHLGSLLAVLIFFRADIYKMIRAWLLSVGDLLQHRFKEGFYADPYKRLAWYVIIATIPVGIAGVLFESQVDALFAGALYVPGFFLFVTGTILYLSQRMASGKIDMSHMGWFQSLFMGLGQACAIMPGLSRSGTTIAAGLVMGLDKEFAAKFSFILSIPAIFGAFILQLKDIGLSMSGDGAAIILGFIAAFISGYFAIKWLLDLIQNKSLDIFSYYCWIVGIVVFMGSIAHIF</sequence>
<keyword evidence="8 12" id="KW-1133">Transmembrane helix</keyword>
<dbReference type="PANTHER" id="PTHR30622">
    <property type="entry name" value="UNDECAPRENYL-DIPHOSPHATASE"/>
    <property type="match status" value="1"/>
</dbReference>